<keyword evidence="2" id="KW-1003">Cell membrane</keyword>
<dbReference type="PIRSF" id="PIRSF016661">
    <property type="entry name" value="BioY"/>
    <property type="match status" value="1"/>
</dbReference>
<keyword evidence="3" id="KW-0812">Transmembrane</keyword>
<dbReference type="GO" id="GO:0005886">
    <property type="term" value="C:plasma membrane"/>
    <property type="evidence" value="ECO:0007669"/>
    <property type="project" value="UniProtKB-SubCell"/>
</dbReference>
<dbReference type="AlphaFoldDB" id="A0A1G7HS13"/>
<dbReference type="PANTHER" id="PTHR34295">
    <property type="entry name" value="BIOTIN TRANSPORTER BIOY"/>
    <property type="match status" value="1"/>
</dbReference>
<dbReference type="GO" id="GO:0015225">
    <property type="term" value="F:biotin transmembrane transporter activity"/>
    <property type="evidence" value="ECO:0007669"/>
    <property type="project" value="UniProtKB-UniRule"/>
</dbReference>
<feature type="transmembrane region" description="Helical" evidence="3">
    <location>
        <begin position="101"/>
        <end position="121"/>
    </location>
</feature>
<feature type="transmembrane region" description="Helical" evidence="3">
    <location>
        <begin position="58"/>
        <end position="81"/>
    </location>
</feature>
<evidence type="ECO:0000313" key="5">
    <source>
        <dbReference type="Proteomes" id="UP000182427"/>
    </source>
</evidence>
<proteinExistence type="inferred from homology"/>
<reference evidence="4 5" key="1">
    <citation type="submission" date="2016-10" db="EMBL/GenBank/DDBJ databases">
        <authorList>
            <person name="de Groot N.N."/>
        </authorList>
    </citation>
    <scope>NUCLEOTIDE SEQUENCE [LARGE SCALE GENOMIC DNA]</scope>
    <source>
        <strain evidence="4 5">GAS232</strain>
    </source>
</reference>
<feature type="transmembrane region" description="Helical" evidence="3">
    <location>
        <begin position="24"/>
        <end position="46"/>
    </location>
</feature>
<accession>A0A1G7HS13</accession>
<dbReference type="OrthoDB" id="9803495at2"/>
<dbReference type="RefSeq" id="WP_083346936.1">
    <property type="nucleotide sequence ID" value="NZ_LT629690.1"/>
</dbReference>
<protein>
    <recommendedName>
        <fullName evidence="2">Biotin transporter</fullName>
    </recommendedName>
</protein>
<dbReference type="Gene3D" id="1.10.1760.20">
    <property type="match status" value="1"/>
</dbReference>
<evidence type="ECO:0000256" key="1">
    <source>
        <dbReference type="ARBA" id="ARBA00010692"/>
    </source>
</evidence>
<evidence type="ECO:0000256" key="3">
    <source>
        <dbReference type="SAM" id="Phobius"/>
    </source>
</evidence>
<comment type="subcellular location">
    <subcellularLocation>
        <location evidence="2">Cell membrane</location>
        <topology evidence="2">Multi-pass membrane protein</topology>
    </subcellularLocation>
</comment>
<organism evidence="4 5">
    <name type="scientific">Terriglobus roseus</name>
    <dbReference type="NCBI Taxonomy" id="392734"/>
    <lineage>
        <taxon>Bacteria</taxon>
        <taxon>Pseudomonadati</taxon>
        <taxon>Acidobacteriota</taxon>
        <taxon>Terriglobia</taxon>
        <taxon>Terriglobales</taxon>
        <taxon>Acidobacteriaceae</taxon>
        <taxon>Terriglobus</taxon>
    </lineage>
</organism>
<dbReference type="Proteomes" id="UP000182427">
    <property type="component" value="Chromosome I"/>
</dbReference>
<name>A0A1G7HS13_9BACT</name>
<dbReference type="Pfam" id="PF02632">
    <property type="entry name" value="BioY"/>
    <property type="match status" value="1"/>
</dbReference>
<keyword evidence="3" id="KW-1133">Transmembrane helix</keyword>
<evidence type="ECO:0000256" key="2">
    <source>
        <dbReference type="PIRNR" id="PIRNR016661"/>
    </source>
</evidence>
<feature type="transmembrane region" description="Helical" evidence="3">
    <location>
        <begin position="160"/>
        <end position="190"/>
    </location>
</feature>
<keyword evidence="2" id="KW-0813">Transport</keyword>
<dbReference type="EMBL" id="LT629690">
    <property type="protein sequence ID" value="SDF02799.1"/>
    <property type="molecule type" value="Genomic_DNA"/>
</dbReference>
<keyword evidence="5" id="KW-1185">Reference proteome</keyword>
<dbReference type="PANTHER" id="PTHR34295:SF1">
    <property type="entry name" value="BIOTIN TRANSPORTER BIOY"/>
    <property type="match status" value="1"/>
</dbReference>
<gene>
    <name evidence="4" type="ORF">SAMN05444167_1178</name>
</gene>
<feature type="transmembrane region" description="Helical" evidence="3">
    <location>
        <begin position="133"/>
        <end position="154"/>
    </location>
</feature>
<comment type="similarity">
    <text evidence="1 2">Belongs to the BioY family.</text>
</comment>
<evidence type="ECO:0000313" key="4">
    <source>
        <dbReference type="EMBL" id="SDF02799.1"/>
    </source>
</evidence>
<sequence length="192" mass="19254">MSRISLSSLRPAIAGESRSVSFALQASAVVAASLFIALCAHISVPLPFTPVPFTLQPFAVILVGMLMGPTAGFAALALYLAEGAAGMPVFTTAGLPGVARLLGPTGGYLFAYPLAAAIAGIPAALRSRRYVSFAAAGAAAMLLVYACGSAWFSVSLHVPFSVALGGAVAPFALADTIKVLAAAGMATAVARR</sequence>
<keyword evidence="2 3" id="KW-0472">Membrane</keyword>
<dbReference type="InterPro" id="IPR003784">
    <property type="entry name" value="BioY"/>
</dbReference>